<dbReference type="EMBL" id="JBHTGR010000016">
    <property type="protein sequence ID" value="MFC7747172.1"/>
    <property type="molecule type" value="Genomic_DNA"/>
</dbReference>
<keyword evidence="6" id="KW-1185">Reference proteome</keyword>
<dbReference type="RefSeq" id="WP_382358691.1">
    <property type="nucleotide sequence ID" value="NZ_JBHTGR010000016.1"/>
</dbReference>
<evidence type="ECO:0000256" key="2">
    <source>
        <dbReference type="ARBA" id="ARBA00022741"/>
    </source>
</evidence>
<dbReference type="InterPro" id="IPR003593">
    <property type="entry name" value="AAA+_ATPase"/>
</dbReference>
<sequence>MTTLIEAQELTKKYSVRLFSNLSLSVNHGEVLVIRGNNGSGKSTLLKILAGITEPTHGTIKRMKPDLIISYVPEKFPDDIRFTAKQYLYHMGRIQGLTKPELQDRISSLLRQFRLESEHANAIHTFSKGMKQKVGIMQALLAKPDILLLDEPLSGLDTGTQDDLESILYQLKLDGMTILVACHEQKRFNSIVDRGIILGDQPIQSEYYPAGELPHRVIIQADTNAQKLDFLYGIAGVIDKEPIDDGDVIRLDVEPFASDRILLALIQHGCSIQSLHTESEK</sequence>
<accession>A0ABW2UTD5</accession>
<dbReference type="SMART" id="SM00382">
    <property type="entry name" value="AAA"/>
    <property type="match status" value="1"/>
</dbReference>
<feature type="domain" description="ABC transporter" evidence="4">
    <location>
        <begin position="2"/>
        <end position="225"/>
    </location>
</feature>
<keyword evidence="2" id="KW-0547">Nucleotide-binding</keyword>
<dbReference type="PANTHER" id="PTHR42939:SF1">
    <property type="entry name" value="ABC TRANSPORTER ATP-BINDING PROTEIN ALBC-RELATED"/>
    <property type="match status" value="1"/>
</dbReference>
<evidence type="ECO:0000256" key="1">
    <source>
        <dbReference type="ARBA" id="ARBA00022448"/>
    </source>
</evidence>
<proteinExistence type="predicted"/>
<dbReference type="PANTHER" id="PTHR42939">
    <property type="entry name" value="ABC TRANSPORTER ATP-BINDING PROTEIN ALBC-RELATED"/>
    <property type="match status" value="1"/>
</dbReference>
<dbReference type="InterPro" id="IPR051782">
    <property type="entry name" value="ABC_Transporter_VariousFunc"/>
</dbReference>
<organism evidence="5 6">
    <name type="scientific">Lentibacillus kimchii</name>
    <dbReference type="NCBI Taxonomy" id="1542911"/>
    <lineage>
        <taxon>Bacteria</taxon>
        <taxon>Bacillati</taxon>
        <taxon>Bacillota</taxon>
        <taxon>Bacilli</taxon>
        <taxon>Bacillales</taxon>
        <taxon>Bacillaceae</taxon>
        <taxon>Lentibacillus</taxon>
    </lineage>
</organism>
<keyword evidence="1" id="KW-0813">Transport</keyword>
<name>A0ABW2UTD5_9BACI</name>
<dbReference type="InterPro" id="IPR027417">
    <property type="entry name" value="P-loop_NTPase"/>
</dbReference>
<dbReference type="Proteomes" id="UP001596620">
    <property type="component" value="Unassembled WGS sequence"/>
</dbReference>
<dbReference type="Pfam" id="PF00005">
    <property type="entry name" value="ABC_tran"/>
    <property type="match status" value="1"/>
</dbReference>
<evidence type="ECO:0000256" key="3">
    <source>
        <dbReference type="ARBA" id="ARBA00022840"/>
    </source>
</evidence>
<dbReference type="Gene3D" id="3.40.50.300">
    <property type="entry name" value="P-loop containing nucleotide triphosphate hydrolases"/>
    <property type="match status" value="1"/>
</dbReference>
<dbReference type="PROSITE" id="PS50893">
    <property type="entry name" value="ABC_TRANSPORTER_2"/>
    <property type="match status" value="1"/>
</dbReference>
<reference evidence="6" key="1">
    <citation type="journal article" date="2019" name="Int. J. Syst. Evol. Microbiol.">
        <title>The Global Catalogue of Microorganisms (GCM) 10K type strain sequencing project: providing services to taxonomists for standard genome sequencing and annotation.</title>
        <authorList>
            <consortium name="The Broad Institute Genomics Platform"/>
            <consortium name="The Broad Institute Genome Sequencing Center for Infectious Disease"/>
            <person name="Wu L."/>
            <person name="Ma J."/>
        </authorList>
    </citation>
    <scope>NUCLEOTIDE SEQUENCE [LARGE SCALE GENOMIC DNA]</scope>
    <source>
        <strain evidence="6">JCM 30234</strain>
    </source>
</reference>
<protein>
    <submittedName>
        <fullName evidence="5">ATP-binding cassette domain-containing protein</fullName>
    </submittedName>
</protein>
<dbReference type="CDD" id="cd03230">
    <property type="entry name" value="ABC_DR_subfamily_A"/>
    <property type="match status" value="1"/>
</dbReference>
<evidence type="ECO:0000259" key="4">
    <source>
        <dbReference type="PROSITE" id="PS50893"/>
    </source>
</evidence>
<keyword evidence="3 5" id="KW-0067">ATP-binding</keyword>
<evidence type="ECO:0000313" key="5">
    <source>
        <dbReference type="EMBL" id="MFC7747172.1"/>
    </source>
</evidence>
<evidence type="ECO:0000313" key="6">
    <source>
        <dbReference type="Proteomes" id="UP001596620"/>
    </source>
</evidence>
<dbReference type="SUPFAM" id="SSF52540">
    <property type="entry name" value="P-loop containing nucleoside triphosphate hydrolases"/>
    <property type="match status" value="1"/>
</dbReference>
<dbReference type="GO" id="GO:0005524">
    <property type="term" value="F:ATP binding"/>
    <property type="evidence" value="ECO:0007669"/>
    <property type="project" value="UniProtKB-KW"/>
</dbReference>
<comment type="caution">
    <text evidence="5">The sequence shown here is derived from an EMBL/GenBank/DDBJ whole genome shotgun (WGS) entry which is preliminary data.</text>
</comment>
<gene>
    <name evidence="5" type="ORF">ACFQU8_07970</name>
</gene>
<dbReference type="InterPro" id="IPR003439">
    <property type="entry name" value="ABC_transporter-like_ATP-bd"/>
</dbReference>